<dbReference type="InterPro" id="IPR021765">
    <property type="entry name" value="UstYa-like"/>
</dbReference>
<comment type="similarity">
    <text evidence="1">Belongs to the ustYa family.</text>
</comment>
<protein>
    <submittedName>
        <fullName evidence="3">Unnamed protein product</fullName>
    </submittedName>
</protein>
<evidence type="ECO:0000313" key="3">
    <source>
        <dbReference type="EMBL" id="GMG46431.1"/>
    </source>
</evidence>
<gene>
    <name evidence="3" type="ORF">Aory05_000525200</name>
</gene>
<comment type="caution">
    <text evidence="3">The sequence shown here is derived from an EMBL/GenBank/DDBJ whole genome shotgun (WGS) entry which is preliminary data.</text>
</comment>
<dbReference type="Proteomes" id="UP001165189">
    <property type="component" value="Unassembled WGS sequence"/>
</dbReference>
<feature type="transmembrane region" description="Helical" evidence="2">
    <location>
        <begin position="34"/>
        <end position="52"/>
    </location>
</feature>
<sequence>MPIFLKRMKEYTYEKLNNNEPPKPSKTTFNWQTGIPWMLSGILALLSGYLLFRQPVTHGAYKTDFPDVQPYVSYEERVFTGKFYYNEETQMIEREVDPTKPQYAGPPSPEIDAAWAELLRAQPRQVHPHKSLPPYPVPFHISFHKVLDSLYAVQVPGDKQTPHEYLNAGSIPVPYSPIEYSTSDTQELSSPSLSILSSQLEDTSPLTTLEDRQCRKIWVCVEEVRAVWTLVVPSSGEEGFEECAFLGEGRFGGYELTVAYLQEDLIVVGVVGGFHFVCGLWFVLGYGFGGSVEGLGVVLGRM</sequence>
<keyword evidence="2" id="KW-1133">Transmembrane helix</keyword>
<evidence type="ECO:0000256" key="1">
    <source>
        <dbReference type="ARBA" id="ARBA00035112"/>
    </source>
</evidence>
<feature type="transmembrane region" description="Helical" evidence="2">
    <location>
        <begin position="265"/>
        <end position="288"/>
    </location>
</feature>
<name>A0ABQ6KN96_ASPOZ</name>
<evidence type="ECO:0000256" key="2">
    <source>
        <dbReference type="SAM" id="Phobius"/>
    </source>
</evidence>
<keyword evidence="2" id="KW-0812">Transmembrane</keyword>
<dbReference type="Pfam" id="PF11807">
    <property type="entry name" value="UstYa"/>
    <property type="match status" value="1"/>
</dbReference>
<reference evidence="3" key="1">
    <citation type="submission" date="2023-04" db="EMBL/GenBank/DDBJ databases">
        <title>Aspergillus oryzae var. brunneus NBRC 4377.</title>
        <authorList>
            <person name="Ichikawa N."/>
            <person name="Sato H."/>
            <person name="Tonouchi N."/>
        </authorList>
    </citation>
    <scope>NUCLEOTIDE SEQUENCE</scope>
    <source>
        <strain evidence="3">NBRC 4377</strain>
    </source>
</reference>
<dbReference type="EMBL" id="BSYB01000019">
    <property type="protein sequence ID" value="GMG46431.1"/>
    <property type="molecule type" value="Genomic_DNA"/>
</dbReference>
<evidence type="ECO:0000313" key="4">
    <source>
        <dbReference type="Proteomes" id="UP001165189"/>
    </source>
</evidence>
<proteinExistence type="inferred from homology"/>
<organism evidence="3 4">
    <name type="scientific">Aspergillus oryzae var. brunneus</name>
    <dbReference type="NCBI Taxonomy" id="332754"/>
    <lineage>
        <taxon>Eukaryota</taxon>
        <taxon>Fungi</taxon>
        <taxon>Dikarya</taxon>
        <taxon>Ascomycota</taxon>
        <taxon>Pezizomycotina</taxon>
        <taxon>Eurotiomycetes</taxon>
        <taxon>Eurotiomycetidae</taxon>
        <taxon>Eurotiales</taxon>
        <taxon>Aspergillaceae</taxon>
        <taxon>Aspergillus</taxon>
        <taxon>Aspergillus subgen. Circumdati</taxon>
    </lineage>
</organism>
<keyword evidence="2" id="KW-0472">Membrane</keyword>
<keyword evidence="4" id="KW-1185">Reference proteome</keyword>
<accession>A0ABQ6KN96</accession>